<feature type="region of interest" description="Disordered" evidence="1">
    <location>
        <begin position="193"/>
        <end position="232"/>
    </location>
</feature>
<sequence>MLTAALLRAGLLDVDPDTAPPDVDLADAGVVYAEALTSRSTPNPTALRWARYAHRASASTRGADNDQSVHAAAVLADVLAAYRLDTAAIGVRRRLVAVLTGRDGALAATTITACVRLAVTEHAAGYCQAGITRLTGAWQRWSARYGTADLHSVAMRLDLAAMLAACGRAKEAAHTSRQAFAAFAATGGSTGGGTPALSELPHPPVAGPPTGGNHATVCARRRRRPSRTDSLRRTRSAAWSFACPELLP</sequence>
<name>A0ABP4NMZ1_9ACTN</name>
<evidence type="ECO:0000313" key="2">
    <source>
        <dbReference type="EMBL" id="GAA1563503.1"/>
    </source>
</evidence>
<evidence type="ECO:0000313" key="3">
    <source>
        <dbReference type="Proteomes" id="UP001501470"/>
    </source>
</evidence>
<gene>
    <name evidence="2" type="ORF">GCM10009827_101400</name>
</gene>
<organism evidence="2 3">
    <name type="scientific">Dactylosporangium maewongense</name>
    <dbReference type="NCBI Taxonomy" id="634393"/>
    <lineage>
        <taxon>Bacteria</taxon>
        <taxon>Bacillati</taxon>
        <taxon>Actinomycetota</taxon>
        <taxon>Actinomycetes</taxon>
        <taxon>Micromonosporales</taxon>
        <taxon>Micromonosporaceae</taxon>
        <taxon>Dactylosporangium</taxon>
    </lineage>
</organism>
<reference evidence="3" key="1">
    <citation type="journal article" date="2019" name="Int. J. Syst. Evol. Microbiol.">
        <title>The Global Catalogue of Microorganisms (GCM) 10K type strain sequencing project: providing services to taxonomists for standard genome sequencing and annotation.</title>
        <authorList>
            <consortium name="The Broad Institute Genomics Platform"/>
            <consortium name="The Broad Institute Genome Sequencing Center for Infectious Disease"/>
            <person name="Wu L."/>
            <person name="Ma J."/>
        </authorList>
    </citation>
    <scope>NUCLEOTIDE SEQUENCE [LARGE SCALE GENOMIC DNA]</scope>
    <source>
        <strain evidence="3">JCM 15933</strain>
    </source>
</reference>
<evidence type="ECO:0000256" key="1">
    <source>
        <dbReference type="SAM" id="MobiDB-lite"/>
    </source>
</evidence>
<keyword evidence="3" id="KW-1185">Reference proteome</keyword>
<dbReference type="Proteomes" id="UP001501470">
    <property type="component" value="Unassembled WGS sequence"/>
</dbReference>
<proteinExistence type="predicted"/>
<protein>
    <submittedName>
        <fullName evidence="2">Uncharacterized protein</fullName>
    </submittedName>
</protein>
<comment type="caution">
    <text evidence="2">The sequence shown here is derived from an EMBL/GenBank/DDBJ whole genome shotgun (WGS) entry which is preliminary data.</text>
</comment>
<accession>A0ABP4NMZ1</accession>
<dbReference type="EMBL" id="BAAAQD010000033">
    <property type="protein sequence ID" value="GAA1563503.1"/>
    <property type="molecule type" value="Genomic_DNA"/>
</dbReference>